<dbReference type="Pfam" id="PF00171">
    <property type="entry name" value="Aldedh"/>
    <property type="match status" value="1"/>
</dbReference>
<keyword evidence="6" id="KW-1185">Reference proteome</keyword>
<evidence type="ECO:0000313" key="5">
    <source>
        <dbReference type="EMBL" id="RHW24070.1"/>
    </source>
</evidence>
<dbReference type="InterPro" id="IPR016161">
    <property type="entry name" value="Ald_DH/histidinol_DH"/>
</dbReference>
<proteinExistence type="inferred from homology"/>
<evidence type="ECO:0000313" key="6">
    <source>
        <dbReference type="Proteomes" id="UP000283644"/>
    </source>
</evidence>
<feature type="domain" description="Aldehyde dehydrogenase" evidence="4">
    <location>
        <begin position="10"/>
        <end position="458"/>
    </location>
</feature>
<dbReference type="InterPro" id="IPR015590">
    <property type="entry name" value="Aldehyde_DH_dom"/>
</dbReference>
<evidence type="ECO:0000256" key="1">
    <source>
        <dbReference type="ARBA" id="ARBA00009986"/>
    </source>
</evidence>
<dbReference type="EMBL" id="QXGH01000036">
    <property type="protein sequence ID" value="RHW24070.1"/>
    <property type="molecule type" value="Genomic_DNA"/>
</dbReference>
<reference evidence="5 6" key="1">
    <citation type="submission" date="2018-09" db="EMBL/GenBank/DDBJ databases">
        <title>Genome sequencing of Nocardioides immobilis CCTCC AB 2017083 for comparison to Nocardioides silvaticus.</title>
        <authorList>
            <person name="Li C."/>
            <person name="Wang G."/>
        </authorList>
    </citation>
    <scope>NUCLEOTIDE SEQUENCE [LARGE SCALE GENOMIC DNA]</scope>
    <source>
        <strain evidence="5 6">CCTCC AB 2017083</strain>
    </source>
</reference>
<name>A0A417XUV6_9ACTN</name>
<keyword evidence="3" id="KW-0560">Oxidoreductase</keyword>
<dbReference type="InterPro" id="IPR044148">
    <property type="entry name" value="ALDH_GabD1-like"/>
</dbReference>
<dbReference type="RefSeq" id="WP_118928265.1">
    <property type="nucleotide sequence ID" value="NZ_QXGH01000036.1"/>
</dbReference>
<dbReference type="AlphaFoldDB" id="A0A417XUV6"/>
<keyword evidence="2" id="KW-0521">NADP</keyword>
<comment type="caution">
    <text evidence="5">The sequence shown here is derived from an EMBL/GenBank/DDBJ whole genome shotgun (WGS) entry which is preliminary data.</text>
</comment>
<gene>
    <name evidence="5" type="ORF">D0Z08_26345</name>
</gene>
<evidence type="ECO:0000259" key="4">
    <source>
        <dbReference type="Pfam" id="PF00171"/>
    </source>
</evidence>
<dbReference type="FunFam" id="3.40.309.10:FF:000009">
    <property type="entry name" value="Aldehyde dehydrogenase A"/>
    <property type="match status" value="1"/>
</dbReference>
<sequence length="470" mass="50006">MNTVTAPPVIELVDPATGEPWDQIPVMDPAAVEAAISGAAAAFDSWSTTTVEARLDPLRRLATLLRDEVDEHALLISREMGKPIAEARGEVLKCALACDYYAENAEQFLAPALVETNAKRSWVGYEPIGLVLAIMPWNFPYWQVLRFAVPALTAGNGGLLKHAANVTGSALAIEGLFRRAGYPEGLLTTLVIDDHALVPPVIADPRVAAVTLTGSERAGAAVAAAAGTALKKTVLELGGSDPFIILADADLDAVVPFAVQSRFVNAGQSCLCAKRLIVEDAIYDEVLERIVPLVAALRVGNPLDPSTQIGPLAKEAFVDDIERQVSTTLSEGARLLVGGERMDQAGNYYAPTVLGDVTREMTAFREETFGPVLPVVRARDAVHAVELANDTAYGLAASIWTSDVDRGIALGQQIRSGALFVNSVPASDARMPFGGIKNSGYGRELSREGLLEFTNVRTNWIADMPATDGH</sequence>
<dbReference type="GO" id="GO:0004030">
    <property type="term" value="F:aldehyde dehydrogenase [NAD(P)+] activity"/>
    <property type="evidence" value="ECO:0007669"/>
    <property type="project" value="InterPro"/>
</dbReference>
<accession>A0A417XUV6</accession>
<dbReference type="SUPFAM" id="SSF53720">
    <property type="entry name" value="ALDH-like"/>
    <property type="match status" value="1"/>
</dbReference>
<dbReference type="PROSITE" id="PS00070">
    <property type="entry name" value="ALDEHYDE_DEHYDR_CYS"/>
    <property type="match status" value="1"/>
</dbReference>
<protein>
    <submittedName>
        <fullName evidence="5">NAD-dependent succinate-semialdehyde dehydrogenase</fullName>
    </submittedName>
</protein>
<dbReference type="PANTHER" id="PTHR43217:SF1">
    <property type="entry name" value="SUCCINATE SEMIALDEHYDE DEHYDROGENASE [NAD(P)+] SAD"/>
    <property type="match status" value="1"/>
</dbReference>
<dbReference type="InterPro" id="IPR016163">
    <property type="entry name" value="Ald_DH_C"/>
</dbReference>
<comment type="similarity">
    <text evidence="1">Belongs to the aldehyde dehydrogenase family.</text>
</comment>
<dbReference type="InterPro" id="IPR016162">
    <property type="entry name" value="Ald_DH_N"/>
</dbReference>
<organism evidence="5 6">
    <name type="scientific">Nocardioides immobilis</name>
    <dbReference type="NCBI Taxonomy" id="2049295"/>
    <lineage>
        <taxon>Bacteria</taxon>
        <taxon>Bacillati</taxon>
        <taxon>Actinomycetota</taxon>
        <taxon>Actinomycetes</taxon>
        <taxon>Propionibacteriales</taxon>
        <taxon>Nocardioidaceae</taxon>
        <taxon>Nocardioides</taxon>
    </lineage>
</organism>
<evidence type="ECO:0000256" key="2">
    <source>
        <dbReference type="ARBA" id="ARBA00022857"/>
    </source>
</evidence>
<dbReference type="CDD" id="cd07100">
    <property type="entry name" value="ALDH_SSADH1_GabD1"/>
    <property type="match status" value="1"/>
</dbReference>
<dbReference type="FunFam" id="3.40.605.10:FF:000012">
    <property type="entry name" value="NAD-dependent succinate-semialdehyde dehydrogenase"/>
    <property type="match status" value="1"/>
</dbReference>
<dbReference type="PANTHER" id="PTHR43217">
    <property type="entry name" value="SUCCINATE SEMIALDEHYDE DEHYDROGENASE [NAD(P)+] SAD"/>
    <property type="match status" value="1"/>
</dbReference>
<dbReference type="InterPro" id="IPR047110">
    <property type="entry name" value="GABD/Sad-like"/>
</dbReference>
<dbReference type="OrthoDB" id="6882680at2"/>
<dbReference type="GO" id="GO:0004777">
    <property type="term" value="F:succinate-semialdehyde dehydrogenase (NAD+) activity"/>
    <property type="evidence" value="ECO:0007669"/>
    <property type="project" value="TreeGrafter"/>
</dbReference>
<dbReference type="Proteomes" id="UP000283644">
    <property type="component" value="Unassembled WGS sequence"/>
</dbReference>
<dbReference type="InterPro" id="IPR016160">
    <property type="entry name" value="Ald_DH_CS_CYS"/>
</dbReference>
<dbReference type="Gene3D" id="3.40.309.10">
    <property type="entry name" value="Aldehyde Dehydrogenase, Chain A, domain 2"/>
    <property type="match status" value="1"/>
</dbReference>
<evidence type="ECO:0000256" key="3">
    <source>
        <dbReference type="ARBA" id="ARBA00023002"/>
    </source>
</evidence>
<dbReference type="Gene3D" id="3.40.605.10">
    <property type="entry name" value="Aldehyde Dehydrogenase, Chain A, domain 1"/>
    <property type="match status" value="1"/>
</dbReference>